<evidence type="ECO:0000256" key="1">
    <source>
        <dbReference type="SAM" id="SignalP"/>
    </source>
</evidence>
<accession>A0A2V3PR64</accession>
<organism evidence="2 3">
    <name type="scientific">Dysgonomonas alginatilytica</name>
    <dbReference type="NCBI Taxonomy" id="1605892"/>
    <lineage>
        <taxon>Bacteria</taxon>
        <taxon>Pseudomonadati</taxon>
        <taxon>Bacteroidota</taxon>
        <taxon>Bacteroidia</taxon>
        <taxon>Bacteroidales</taxon>
        <taxon>Dysgonomonadaceae</taxon>
        <taxon>Dysgonomonas</taxon>
    </lineage>
</organism>
<dbReference type="Gene3D" id="2.160.20.10">
    <property type="entry name" value="Single-stranded right-handed beta-helix, Pectin lyase-like"/>
    <property type="match status" value="2"/>
</dbReference>
<dbReference type="AlphaFoldDB" id="A0A2V3PR64"/>
<dbReference type="InterPro" id="IPR012334">
    <property type="entry name" value="Pectin_lyas_fold"/>
</dbReference>
<dbReference type="Proteomes" id="UP000247973">
    <property type="component" value="Unassembled WGS sequence"/>
</dbReference>
<name>A0A2V3PR64_9BACT</name>
<proteinExistence type="predicted"/>
<gene>
    <name evidence="2" type="ORF">CLV62_10541</name>
</gene>
<feature type="signal peptide" evidence="1">
    <location>
        <begin position="1"/>
        <end position="22"/>
    </location>
</feature>
<feature type="chain" id="PRO_5016081469" description="Pectate lyase-like protein" evidence="1">
    <location>
        <begin position="23"/>
        <end position="507"/>
    </location>
</feature>
<dbReference type="InterPro" id="IPR011050">
    <property type="entry name" value="Pectin_lyase_fold/virulence"/>
</dbReference>
<sequence length="507" mass="56827">MKILRNTILLAFFCLLVMQLNAQETWQSNLVKLNTNGSLSYTPDKEGNIIPDFSRVGYHHGDKNIPDYPITMMLQPLIAGDCTPIIQEAINKVSSMQADDTGHRGTILLKSGEYKMEGSLYIKTSGIIIRGEGDGTEETRLISLSKDQKALINIQGEGKITEVEGSRVKITDKFVPVGTHSFTVASSKNLKVGDRIIVFRPGTAAWIEAIRMNQIVERQGTKQWQAEEYNLRFERVITAIKGNLITIDNPIVMQLDEKFGGGEIYKYTYDGRISEIGIENLYLESRYMGEQDEEHSWIGVEFNHAENCWVRDVTARYFAYACVSIEAGAKNITVRECKSYEAKSIPTGGRRYSFNNWGQQNLFMNCVSTQARHDYVTGARVCGPNVFYNCVARQSLSDIGPHHRWAVGTLYDNITTDNQINVQDRGHMGSGHGWAGVTQVLWNCKARIVAVQSPWVSGSNYCIGLQGEKTPGHFRDRPDGIWEGHNKAGLIPVSLYLAQLKARQANK</sequence>
<dbReference type="RefSeq" id="WP_110309952.1">
    <property type="nucleotide sequence ID" value="NZ_QICL01000005.1"/>
</dbReference>
<comment type="caution">
    <text evidence="2">The sequence shown here is derived from an EMBL/GenBank/DDBJ whole genome shotgun (WGS) entry which is preliminary data.</text>
</comment>
<dbReference type="SUPFAM" id="SSF51126">
    <property type="entry name" value="Pectin lyase-like"/>
    <property type="match status" value="1"/>
</dbReference>
<evidence type="ECO:0008006" key="4">
    <source>
        <dbReference type="Google" id="ProtNLM"/>
    </source>
</evidence>
<keyword evidence="1" id="KW-0732">Signal</keyword>
<dbReference type="OrthoDB" id="5488826at2"/>
<reference evidence="2 3" key="1">
    <citation type="submission" date="2018-03" db="EMBL/GenBank/DDBJ databases">
        <title>Genomic Encyclopedia of Archaeal and Bacterial Type Strains, Phase II (KMG-II): from individual species to whole genera.</title>
        <authorList>
            <person name="Goeker M."/>
        </authorList>
    </citation>
    <scope>NUCLEOTIDE SEQUENCE [LARGE SCALE GENOMIC DNA]</scope>
    <source>
        <strain evidence="2 3">DSM 100214</strain>
    </source>
</reference>
<dbReference type="EMBL" id="QICL01000005">
    <property type="protein sequence ID" value="PXV66290.1"/>
    <property type="molecule type" value="Genomic_DNA"/>
</dbReference>
<keyword evidence="3" id="KW-1185">Reference proteome</keyword>
<protein>
    <recommendedName>
        <fullName evidence="4">Pectate lyase-like protein</fullName>
    </recommendedName>
</protein>
<evidence type="ECO:0000313" key="3">
    <source>
        <dbReference type="Proteomes" id="UP000247973"/>
    </source>
</evidence>
<evidence type="ECO:0000313" key="2">
    <source>
        <dbReference type="EMBL" id="PXV66290.1"/>
    </source>
</evidence>